<accession>A0A0M8K4T7</accession>
<evidence type="ECO:0000313" key="2">
    <source>
        <dbReference type="EMBL" id="GAP61663.1"/>
    </source>
</evidence>
<reference evidence="2 3" key="1">
    <citation type="journal article" date="2015" name="Genome Announc.">
        <title>Draft Genome Sequence of a Heterotrophic Facultative Anaerobic Thermophilic Bacterium, Ardenticatena maritima Strain 110ST.</title>
        <authorList>
            <person name="Kawaichi S."/>
            <person name="Yoshida T."/>
            <person name="Sako Y."/>
            <person name="Nakamura R."/>
        </authorList>
    </citation>
    <scope>NUCLEOTIDE SEQUENCE [LARGE SCALE GENOMIC DNA]</scope>
    <source>
        <strain evidence="2 3">110S</strain>
    </source>
</reference>
<protein>
    <submittedName>
        <fullName evidence="2">Uncharacterized protein</fullName>
    </submittedName>
</protein>
<dbReference type="Proteomes" id="UP000037784">
    <property type="component" value="Unassembled WGS sequence"/>
</dbReference>
<keyword evidence="3" id="KW-1185">Reference proteome</keyword>
<sequence length="48" mass="5847">MRWYNFQCEQQRQVQSLAFFFSAHFLINATIMFIVFSIRFMVQSFEGT</sequence>
<comment type="caution">
    <text evidence="2">The sequence shown here is derived from an EMBL/GenBank/DDBJ whole genome shotgun (WGS) entry which is preliminary data.</text>
</comment>
<proteinExistence type="predicted"/>
<keyword evidence="1" id="KW-1133">Transmembrane helix</keyword>
<dbReference type="EMBL" id="BBZA01000004">
    <property type="protein sequence ID" value="GAP61663.1"/>
    <property type="molecule type" value="Genomic_DNA"/>
</dbReference>
<organism evidence="2 3">
    <name type="scientific">Ardenticatena maritima</name>
    <dbReference type="NCBI Taxonomy" id="872965"/>
    <lineage>
        <taxon>Bacteria</taxon>
        <taxon>Bacillati</taxon>
        <taxon>Chloroflexota</taxon>
        <taxon>Ardenticatenia</taxon>
        <taxon>Ardenticatenales</taxon>
        <taxon>Ardenticatenaceae</taxon>
        <taxon>Ardenticatena</taxon>
    </lineage>
</organism>
<name>A0A0M8K4T7_9CHLR</name>
<gene>
    <name evidence="2" type="ORF">ARMA_0085</name>
</gene>
<keyword evidence="1" id="KW-0812">Transmembrane</keyword>
<dbReference type="AlphaFoldDB" id="A0A0M8K4T7"/>
<evidence type="ECO:0000256" key="1">
    <source>
        <dbReference type="SAM" id="Phobius"/>
    </source>
</evidence>
<evidence type="ECO:0000313" key="3">
    <source>
        <dbReference type="Proteomes" id="UP000037784"/>
    </source>
</evidence>
<reference evidence="3" key="2">
    <citation type="submission" date="2015-08" db="EMBL/GenBank/DDBJ databases">
        <title>Draft Genome Sequence of a Heterotrophic Facultative Anaerobic Bacterium Ardenticatena maritima Strain 110S.</title>
        <authorList>
            <person name="Kawaichi S."/>
            <person name="Yoshida T."/>
            <person name="Sako Y."/>
            <person name="Nakamura R."/>
        </authorList>
    </citation>
    <scope>NUCLEOTIDE SEQUENCE [LARGE SCALE GENOMIC DNA]</scope>
    <source>
        <strain evidence="3">110S</strain>
    </source>
</reference>
<dbReference type="InParanoid" id="A0A0M8K4T7"/>
<keyword evidence="1" id="KW-0472">Membrane</keyword>
<feature type="transmembrane region" description="Helical" evidence="1">
    <location>
        <begin position="20"/>
        <end position="42"/>
    </location>
</feature>